<accession>A0A0M8ZSQ9</accession>
<dbReference type="Proteomes" id="UP000053105">
    <property type="component" value="Unassembled WGS sequence"/>
</dbReference>
<dbReference type="AlphaFoldDB" id="A0A0M8ZSQ9"/>
<dbReference type="EMBL" id="KQ435863">
    <property type="protein sequence ID" value="KOX70365.1"/>
    <property type="molecule type" value="Genomic_DNA"/>
</dbReference>
<gene>
    <name evidence="1" type="ORF">WN51_04768</name>
</gene>
<evidence type="ECO:0000313" key="1">
    <source>
        <dbReference type="EMBL" id="KOX70365.1"/>
    </source>
</evidence>
<sequence length="63" mass="6963">MFYAFTTVQLCPMSELGSFDVYTDLIITVLSPELVSADASAHAHERSNPVSSIFCEIACNKYK</sequence>
<protein>
    <submittedName>
        <fullName evidence="1">Uncharacterized protein</fullName>
    </submittedName>
</protein>
<keyword evidence="2" id="KW-1185">Reference proteome</keyword>
<name>A0A0M8ZSQ9_9HYME</name>
<evidence type="ECO:0000313" key="2">
    <source>
        <dbReference type="Proteomes" id="UP000053105"/>
    </source>
</evidence>
<organism evidence="1 2">
    <name type="scientific">Melipona quadrifasciata</name>
    <dbReference type="NCBI Taxonomy" id="166423"/>
    <lineage>
        <taxon>Eukaryota</taxon>
        <taxon>Metazoa</taxon>
        <taxon>Ecdysozoa</taxon>
        <taxon>Arthropoda</taxon>
        <taxon>Hexapoda</taxon>
        <taxon>Insecta</taxon>
        <taxon>Pterygota</taxon>
        <taxon>Neoptera</taxon>
        <taxon>Endopterygota</taxon>
        <taxon>Hymenoptera</taxon>
        <taxon>Apocrita</taxon>
        <taxon>Aculeata</taxon>
        <taxon>Apoidea</taxon>
        <taxon>Anthophila</taxon>
        <taxon>Apidae</taxon>
        <taxon>Melipona</taxon>
    </lineage>
</organism>
<reference evidence="1 2" key="1">
    <citation type="submission" date="2015-07" db="EMBL/GenBank/DDBJ databases">
        <title>The genome of Melipona quadrifasciata.</title>
        <authorList>
            <person name="Pan H."/>
            <person name="Kapheim K."/>
        </authorList>
    </citation>
    <scope>NUCLEOTIDE SEQUENCE [LARGE SCALE GENOMIC DNA]</scope>
    <source>
        <strain evidence="1">0111107301</strain>
        <tissue evidence="1">Whole body</tissue>
    </source>
</reference>
<proteinExistence type="predicted"/>